<dbReference type="eggNOG" id="COG1560">
    <property type="taxonomic scope" value="Bacteria"/>
</dbReference>
<dbReference type="CDD" id="cd07984">
    <property type="entry name" value="LPLAT_LABLAT-like"/>
    <property type="match status" value="1"/>
</dbReference>
<keyword evidence="5" id="KW-0472">Membrane</keyword>
<keyword evidence="8" id="KW-1185">Reference proteome</keyword>
<dbReference type="PANTHER" id="PTHR30606">
    <property type="entry name" value="LIPID A BIOSYNTHESIS LAUROYL ACYLTRANSFERASE"/>
    <property type="match status" value="1"/>
</dbReference>
<evidence type="ECO:0000313" key="8">
    <source>
        <dbReference type="Proteomes" id="UP000005615"/>
    </source>
</evidence>
<gene>
    <name evidence="7" type="ORF">IMCC3088_1048</name>
</gene>
<dbReference type="PANTHER" id="PTHR30606:SF10">
    <property type="entry name" value="PHOSPHATIDYLINOSITOL MANNOSIDE ACYLTRANSFERASE"/>
    <property type="match status" value="1"/>
</dbReference>
<dbReference type="Pfam" id="PF03279">
    <property type="entry name" value="Lip_A_acyltrans"/>
    <property type="match status" value="1"/>
</dbReference>
<evidence type="ECO:0000256" key="1">
    <source>
        <dbReference type="ARBA" id="ARBA00004533"/>
    </source>
</evidence>
<evidence type="ECO:0000313" key="7">
    <source>
        <dbReference type="EMBL" id="EGG30064.1"/>
    </source>
</evidence>
<dbReference type="Proteomes" id="UP000005615">
    <property type="component" value="Unassembled WGS sequence"/>
</dbReference>
<dbReference type="OrthoDB" id="9803456at2"/>
<evidence type="ECO:0000256" key="2">
    <source>
        <dbReference type="ARBA" id="ARBA00022475"/>
    </source>
</evidence>
<dbReference type="AlphaFoldDB" id="F3L0V6"/>
<dbReference type="STRING" id="2518989.IMCC3088_1048"/>
<keyword evidence="2" id="KW-1003">Cell membrane</keyword>
<keyword evidence="6 7" id="KW-0012">Acyltransferase</keyword>
<evidence type="ECO:0000256" key="4">
    <source>
        <dbReference type="ARBA" id="ARBA00022679"/>
    </source>
</evidence>
<dbReference type="GO" id="GO:0005886">
    <property type="term" value="C:plasma membrane"/>
    <property type="evidence" value="ECO:0007669"/>
    <property type="project" value="UniProtKB-SubCell"/>
</dbReference>
<dbReference type="RefSeq" id="WP_009575338.1">
    <property type="nucleotide sequence ID" value="NZ_AEIG01000025.1"/>
</dbReference>
<proteinExistence type="predicted"/>
<dbReference type="InterPro" id="IPR004960">
    <property type="entry name" value="LipA_acyltrans"/>
</dbReference>
<sequence>MTTSLIKAGLSLLRMMPLSWARRTGRWLGKLVWALHLRERHIAQVNIQLAFPHLSEREQTALAKRSVEAAGEWFSELGRVWQGSRSELDKLVVQVRGADYLAQAQAEGQGVVFLAPHMGNWEFVGLYINTLIPLSCLYEPPEQPGLEEFIVKARGRFGMTTFPTTPKGVVGLTRALKSGRAVGVLPDQVPRDVSAGCNAPFMGQMCFTPTLAVKLAQRTGARLFYLIAYRVDQGFEVLIQPADDAIYTEDLTVAMTVMNRGIAELLAPYPEQYQWTYKRFRVRPQQGPNPYHRGN</sequence>
<dbReference type="EMBL" id="AEIG01000025">
    <property type="protein sequence ID" value="EGG30064.1"/>
    <property type="molecule type" value="Genomic_DNA"/>
</dbReference>
<dbReference type="GO" id="GO:0009247">
    <property type="term" value="P:glycolipid biosynthetic process"/>
    <property type="evidence" value="ECO:0007669"/>
    <property type="project" value="UniProtKB-ARBA"/>
</dbReference>
<dbReference type="GO" id="GO:0016746">
    <property type="term" value="F:acyltransferase activity"/>
    <property type="evidence" value="ECO:0007669"/>
    <property type="project" value="UniProtKB-KW"/>
</dbReference>
<protein>
    <submittedName>
        <fullName evidence="7">Lipid A biosynthesis lauroyl acyltransferase</fullName>
    </submittedName>
</protein>
<comment type="caution">
    <text evidence="7">The sequence shown here is derived from an EMBL/GenBank/DDBJ whole genome shotgun (WGS) entry which is preliminary data.</text>
</comment>
<reference evidence="7 8" key="1">
    <citation type="journal article" date="2011" name="J. Bacteriol.">
        <title>Genome sequence of strain IMCC3088, a proteorhodopsin-containing marine bacterium belonging to the OM60/NOR5 clade.</title>
        <authorList>
            <person name="Jang Y."/>
            <person name="Oh H.M."/>
            <person name="Kang I."/>
            <person name="Lee K."/>
            <person name="Yang S.J."/>
            <person name="Cho J.C."/>
        </authorList>
    </citation>
    <scope>NUCLEOTIDE SEQUENCE [LARGE SCALE GENOMIC DNA]</scope>
    <source>
        <strain evidence="7 8">IMCC3088</strain>
    </source>
</reference>
<evidence type="ECO:0000256" key="5">
    <source>
        <dbReference type="ARBA" id="ARBA00023136"/>
    </source>
</evidence>
<organism evidence="7 8">
    <name type="scientific">Aequoribacter fuscus</name>
    <dbReference type="NCBI Taxonomy" id="2518989"/>
    <lineage>
        <taxon>Bacteria</taxon>
        <taxon>Pseudomonadati</taxon>
        <taxon>Pseudomonadota</taxon>
        <taxon>Gammaproteobacteria</taxon>
        <taxon>Cellvibrionales</taxon>
        <taxon>Halieaceae</taxon>
        <taxon>Aequoribacter</taxon>
    </lineage>
</organism>
<dbReference type="PIRSF" id="PIRSF026649">
    <property type="entry name" value="MsbB"/>
    <property type="match status" value="1"/>
</dbReference>
<accession>F3L0V6</accession>
<name>F3L0V6_9GAMM</name>
<evidence type="ECO:0000256" key="6">
    <source>
        <dbReference type="ARBA" id="ARBA00023315"/>
    </source>
</evidence>
<keyword evidence="3" id="KW-0997">Cell inner membrane</keyword>
<keyword evidence="4 7" id="KW-0808">Transferase</keyword>
<evidence type="ECO:0000256" key="3">
    <source>
        <dbReference type="ARBA" id="ARBA00022519"/>
    </source>
</evidence>
<comment type="subcellular location">
    <subcellularLocation>
        <location evidence="1">Cell inner membrane</location>
    </subcellularLocation>
</comment>